<dbReference type="GO" id="GO:1990281">
    <property type="term" value="C:efflux pump complex"/>
    <property type="evidence" value="ECO:0007669"/>
    <property type="project" value="TreeGrafter"/>
</dbReference>
<dbReference type="RefSeq" id="WP_111350103.1">
    <property type="nucleotide sequence ID" value="NZ_QLII01000001.1"/>
</dbReference>
<dbReference type="SUPFAM" id="SSF111369">
    <property type="entry name" value="HlyD-like secretion proteins"/>
    <property type="match status" value="1"/>
</dbReference>
<evidence type="ECO:0000313" key="2">
    <source>
        <dbReference type="EMBL" id="RAI78372.1"/>
    </source>
</evidence>
<sequence>MKPFFHDFSASLPLVGMALLLTACGGSADKASEPKDSIRTVQSPKHIDEVLGIAVIEPAQRISQLSAETAGLVKSISVDIGDTVNKGQVLLTLDNAVESAQLQQASVKIKTQQDAIETARQNVQTLRVQLQKAEDDLKRNQTLFAGNALTRKDLEDSQYQVTNLQQQIRASEAQVKQAQGRIGELRADIQYASTVTGLKTVKAPGNGTLLSLDAKVGQFLANNQSIGDFAPAGPLVAVTEIDELFALKVKVGQKAYVRPQGSNERLTTGKVILASPYLRKKSLFSDNTANLEDRRVREVRVQLDDPSKVIIGARVECLIYVGGKD</sequence>
<proteinExistence type="predicted"/>
<name>A0A327NSZ7_9BACT</name>
<feature type="coiled-coil region" evidence="1">
    <location>
        <begin position="102"/>
        <end position="188"/>
    </location>
</feature>
<dbReference type="Gene3D" id="2.40.50.100">
    <property type="match status" value="1"/>
</dbReference>
<dbReference type="GO" id="GO:0015562">
    <property type="term" value="F:efflux transmembrane transporter activity"/>
    <property type="evidence" value="ECO:0007669"/>
    <property type="project" value="TreeGrafter"/>
</dbReference>
<dbReference type="AlphaFoldDB" id="A0A327NSZ7"/>
<keyword evidence="3" id="KW-1185">Reference proteome</keyword>
<evidence type="ECO:0000313" key="3">
    <source>
        <dbReference type="Proteomes" id="UP000249016"/>
    </source>
</evidence>
<dbReference type="Gene3D" id="1.10.287.470">
    <property type="entry name" value="Helix hairpin bin"/>
    <property type="match status" value="1"/>
</dbReference>
<dbReference type="Gene3D" id="2.40.30.170">
    <property type="match status" value="1"/>
</dbReference>
<evidence type="ECO:0000256" key="1">
    <source>
        <dbReference type="SAM" id="Coils"/>
    </source>
</evidence>
<dbReference type="EMBL" id="QLII01000001">
    <property type="protein sequence ID" value="RAI78372.1"/>
    <property type="molecule type" value="Genomic_DNA"/>
</dbReference>
<dbReference type="Proteomes" id="UP000249016">
    <property type="component" value="Unassembled WGS sequence"/>
</dbReference>
<dbReference type="PROSITE" id="PS51257">
    <property type="entry name" value="PROKAR_LIPOPROTEIN"/>
    <property type="match status" value="1"/>
</dbReference>
<protein>
    <submittedName>
        <fullName evidence="2">Secretion protein HlyD</fullName>
    </submittedName>
</protein>
<dbReference type="OrthoDB" id="1325080at2"/>
<dbReference type="PANTHER" id="PTHR30469">
    <property type="entry name" value="MULTIDRUG RESISTANCE PROTEIN MDTA"/>
    <property type="match status" value="1"/>
</dbReference>
<accession>A0A327NSZ7</accession>
<gene>
    <name evidence="2" type="ORF">HMF3257_07720</name>
</gene>
<organism evidence="2 3">
    <name type="scientific">Spirosoma telluris</name>
    <dbReference type="NCBI Taxonomy" id="2183553"/>
    <lineage>
        <taxon>Bacteria</taxon>
        <taxon>Pseudomonadati</taxon>
        <taxon>Bacteroidota</taxon>
        <taxon>Cytophagia</taxon>
        <taxon>Cytophagales</taxon>
        <taxon>Cytophagaceae</taxon>
        <taxon>Spirosoma</taxon>
    </lineage>
</organism>
<reference evidence="2 3" key="1">
    <citation type="submission" date="2018-06" db="EMBL/GenBank/DDBJ databases">
        <title>Spirosoma sp. HMF3257 Genome sequencing and assembly.</title>
        <authorList>
            <person name="Kang H."/>
            <person name="Cha I."/>
            <person name="Kim H."/>
            <person name="Kang J."/>
            <person name="Joh K."/>
        </authorList>
    </citation>
    <scope>NUCLEOTIDE SEQUENCE [LARGE SCALE GENOMIC DNA]</scope>
    <source>
        <strain evidence="2 3">HMF3257</strain>
    </source>
</reference>
<dbReference type="PANTHER" id="PTHR30469:SF15">
    <property type="entry name" value="HLYD FAMILY OF SECRETION PROTEINS"/>
    <property type="match status" value="1"/>
</dbReference>
<keyword evidence="1" id="KW-0175">Coiled coil</keyword>
<comment type="caution">
    <text evidence="2">The sequence shown here is derived from an EMBL/GenBank/DDBJ whole genome shotgun (WGS) entry which is preliminary data.</text>
</comment>